<evidence type="ECO:0000256" key="1">
    <source>
        <dbReference type="SAM" id="MobiDB-lite"/>
    </source>
</evidence>
<feature type="region of interest" description="Disordered" evidence="1">
    <location>
        <begin position="1"/>
        <end position="192"/>
    </location>
</feature>
<feature type="compositionally biased region" description="Polar residues" evidence="1">
    <location>
        <begin position="1"/>
        <end position="15"/>
    </location>
</feature>
<proteinExistence type="predicted"/>
<keyword evidence="3" id="KW-1185">Reference proteome</keyword>
<accession>A0A0E0B0W4</accession>
<protein>
    <submittedName>
        <fullName evidence="2">Uncharacterized protein</fullName>
    </submittedName>
</protein>
<dbReference type="Proteomes" id="UP000026961">
    <property type="component" value="Chromosome 9"/>
</dbReference>
<evidence type="ECO:0000313" key="3">
    <source>
        <dbReference type="Proteomes" id="UP000026961"/>
    </source>
</evidence>
<feature type="compositionally biased region" description="Basic and acidic residues" evidence="1">
    <location>
        <begin position="157"/>
        <end position="172"/>
    </location>
</feature>
<dbReference type="AlphaFoldDB" id="A0A0E0B0W4"/>
<dbReference type="Gramene" id="OGLUM09G04780.1">
    <property type="protein sequence ID" value="OGLUM09G04780.1"/>
    <property type="gene ID" value="OGLUM09G04780"/>
</dbReference>
<feature type="compositionally biased region" description="Basic and acidic residues" evidence="1">
    <location>
        <begin position="118"/>
        <end position="135"/>
    </location>
</feature>
<evidence type="ECO:0000313" key="2">
    <source>
        <dbReference type="EnsemblPlants" id="OGLUM09G04780.1"/>
    </source>
</evidence>
<organism evidence="2">
    <name type="scientific">Oryza glumipatula</name>
    <dbReference type="NCBI Taxonomy" id="40148"/>
    <lineage>
        <taxon>Eukaryota</taxon>
        <taxon>Viridiplantae</taxon>
        <taxon>Streptophyta</taxon>
        <taxon>Embryophyta</taxon>
        <taxon>Tracheophyta</taxon>
        <taxon>Spermatophyta</taxon>
        <taxon>Magnoliopsida</taxon>
        <taxon>Liliopsida</taxon>
        <taxon>Poales</taxon>
        <taxon>Poaceae</taxon>
        <taxon>BOP clade</taxon>
        <taxon>Oryzoideae</taxon>
        <taxon>Oryzeae</taxon>
        <taxon>Oryzinae</taxon>
        <taxon>Oryza</taxon>
    </lineage>
</organism>
<dbReference type="EnsemblPlants" id="OGLUM09G04780.1">
    <property type="protein sequence ID" value="OGLUM09G04780.1"/>
    <property type="gene ID" value="OGLUM09G04780"/>
</dbReference>
<reference evidence="2" key="2">
    <citation type="submission" date="2018-05" db="EMBL/GenBank/DDBJ databases">
        <title>OgluRS3 (Oryza glumaepatula Reference Sequence Version 3).</title>
        <authorList>
            <person name="Zhang J."/>
            <person name="Kudrna D."/>
            <person name="Lee S."/>
            <person name="Talag J."/>
            <person name="Welchert J."/>
            <person name="Wing R.A."/>
        </authorList>
    </citation>
    <scope>NUCLEOTIDE SEQUENCE [LARGE SCALE GENOMIC DNA]</scope>
</reference>
<sequence length="192" mass="20972">MKQLQLHFNTKTLTTHRAREASARPKRPYYQQTGPPTRTKKTPQPPKDSTAGLGAGDQKKGGASRRGGGLAGLKVKLRTGSKGNKDIGVIHVSSEDLQASWDNPKQLWQPPPTSPPAQREEHRGEQHSNCKKEENGGQPPPTACAETAERGRKSREGRREHGGCQRLERSESPTRPPGRTQSHRLTETAGAA</sequence>
<dbReference type="HOGENOM" id="CLU_1418509_0_0_1"/>
<reference evidence="2" key="1">
    <citation type="submission" date="2015-04" db="UniProtKB">
        <authorList>
            <consortium name="EnsemblPlants"/>
        </authorList>
    </citation>
    <scope>IDENTIFICATION</scope>
</reference>
<name>A0A0E0B0W4_9ORYZ</name>